<evidence type="ECO:0000256" key="1">
    <source>
        <dbReference type="ARBA" id="ARBA00022723"/>
    </source>
</evidence>
<evidence type="ECO:0000313" key="7">
    <source>
        <dbReference type="Proteomes" id="UP001630127"/>
    </source>
</evidence>
<evidence type="ECO:0000256" key="4">
    <source>
        <dbReference type="PROSITE-ProRule" id="PRU00325"/>
    </source>
</evidence>
<dbReference type="InterPro" id="IPR006564">
    <property type="entry name" value="Znf_PMZ"/>
</dbReference>
<evidence type="ECO:0000313" key="6">
    <source>
        <dbReference type="EMBL" id="KAL3527867.1"/>
    </source>
</evidence>
<evidence type="ECO:0000256" key="2">
    <source>
        <dbReference type="ARBA" id="ARBA00022771"/>
    </source>
</evidence>
<evidence type="ECO:0000259" key="5">
    <source>
        <dbReference type="PROSITE" id="PS50966"/>
    </source>
</evidence>
<comment type="caution">
    <text evidence="6">The sequence shown here is derived from an EMBL/GenBank/DDBJ whole genome shotgun (WGS) entry which is preliminary data.</text>
</comment>
<reference evidence="6 7" key="1">
    <citation type="submission" date="2024-11" db="EMBL/GenBank/DDBJ databases">
        <title>A near-complete genome assembly of Cinchona calisaya.</title>
        <authorList>
            <person name="Lian D.C."/>
            <person name="Zhao X.W."/>
            <person name="Wei L."/>
        </authorList>
    </citation>
    <scope>NUCLEOTIDE SEQUENCE [LARGE SCALE GENOMIC DNA]</scope>
    <source>
        <tissue evidence="6">Nenye</tissue>
    </source>
</reference>
<keyword evidence="1" id="KW-0479">Metal-binding</keyword>
<organism evidence="6 7">
    <name type="scientific">Cinchona calisaya</name>
    <dbReference type="NCBI Taxonomy" id="153742"/>
    <lineage>
        <taxon>Eukaryota</taxon>
        <taxon>Viridiplantae</taxon>
        <taxon>Streptophyta</taxon>
        <taxon>Embryophyta</taxon>
        <taxon>Tracheophyta</taxon>
        <taxon>Spermatophyta</taxon>
        <taxon>Magnoliopsida</taxon>
        <taxon>eudicotyledons</taxon>
        <taxon>Gunneridae</taxon>
        <taxon>Pentapetalae</taxon>
        <taxon>asterids</taxon>
        <taxon>lamiids</taxon>
        <taxon>Gentianales</taxon>
        <taxon>Rubiaceae</taxon>
        <taxon>Cinchonoideae</taxon>
        <taxon>Cinchoneae</taxon>
        <taxon>Cinchona</taxon>
    </lineage>
</organism>
<dbReference type="EMBL" id="JBJUIK010000005">
    <property type="protein sequence ID" value="KAL3527867.1"/>
    <property type="molecule type" value="Genomic_DNA"/>
</dbReference>
<gene>
    <name evidence="6" type="ORF">ACH5RR_012523</name>
</gene>
<evidence type="ECO:0000256" key="3">
    <source>
        <dbReference type="ARBA" id="ARBA00022833"/>
    </source>
</evidence>
<dbReference type="InterPro" id="IPR007527">
    <property type="entry name" value="Znf_SWIM"/>
</dbReference>
<feature type="domain" description="SWIM-type" evidence="5">
    <location>
        <begin position="129"/>
        <end position="171"/>
    </location>
</feature>
<dbReference type="PANTHER" id="PTHR31973">
    <property type="entry name" value="POLYPROTEIN, PUTATIVE-RELATED"/>
    <property type="match status" value="1"/>
</dbReference>
<name>A0ABD3ABK8_9GENT</name>
<sequence>MVDEGEFVMVATYVLIKMWFERCIVAYIRKVEVYVKADQIEGKEENHLPFEYEDHEYEESEKEAEEFSPNLAGYKGRTLKNALWAITKASTHEAFRKKMVEMAAIDEDTARNMDLATELIPLQAYDDNFEITYSHEEQYAMNLLEHTCPCRKWDLIGILCPHAIAAIWAKVEDLENYIDECYSEETYLRFYHLSME</sequence>
<dbReference type="AlphaFoldDB" id="A0ABD3ABK8"/>
<protein>
    <recommendedName>
        <fullName evidence="5">SWIM-type domain-containing protein</fullName>
    </recommendedName>
</protein>
<dbReference type="Proteomes" id="UP001630127">
    <property type="component" value="Unassembled WGS sequence"/>
</dbReference>
<dbReference type="Pfam" id="PF04434">
    <property type="entry name" value="SWIM"/>
    <property type="match status" value="1"/>
</dbReference>
<keyword evidence="2 4" id="KW-0863">Zinc-finger</keyword>
<dbReference type="PROSITE" id="PS50966">
    <property type="entry name" value="ZF_SWIM"/>
    <property type="match status" value="1"/>
</dbReference>
<keyword evidence="3" id="KW-0862">Zinc</keyword>
<keyword evidence="7" id="KW-1185">Reference proteome</keyword>
<dbReference type="GO" id="GO:0008270">
    <property type="term" value="F:zinc ion binding"/>
    <property type="evidence" value="ECO:0007669"/>
    <property type="project" value="UniProtKB-KW"/>
</dbReference>
<accession>A0ABD3ABK8</accession>
<proteinExistence type="predicted"/>
<dbReference type="PANTHER" id="PTHR31973:SF187">
    <property type="entry name" value="MUTATOR TRANSPOSASE MUDRA PROTEIN"/>
    <property type="match status" value="1"/>
</dbReference>
<dbReference type="SMART" id="SM00575">
    <property type="entry name" value="ZnF_PMZ"/>
    <property type="match status" value="1"/>
</dbReference>